<dbReference type="PhylomeDB" id="A0A0G4GQA1"/>
<accession>A0A0G4GQA1</accession>
<dbReference type="InParanoid" id="A0A0G4GQA1"/>
<feature type="chain" id="PRO_5005190348" evidence="2">
    <location>
        <begin position="19"/>
        <end position="269"/>
    </location>
</feature>
<organism evidence="3 4">
    <name type="scientific">Vitrella brassicaformis (strain CCMP3155)</name>
    <dbReference type="NCBI Taxonomy" id="1169540"/>
    <lineage>
        <taxon>Eukaryota</taxon>
        <taxon>Sar</taxon>
        <taxon>Alveolata</taxon>
        <taxon>Colpodellida</taxon>
        <taxon>Vitrellaceae</taxon>
        <taxon>Vitrella</taxon>
    </lineage>
</organism>
<evidence type="ECO:0000313" key="4">
    <source>
        <dbReference type="Proteomes" id="UP000041254"/>
    </source>
</evidence>
<dbReference type="AlphaFoldDB" id="A0A0G4GQA1"/>
<feature type="compositionally biased region" description="Low complexity" evidence="1">
    <location>
        <begin position="30"/>
        <end position="39"/>
    </location>
</feature>
<evidence type="ECO:0000256" key="1">
    <source>
        <dbReference type="SAM" id="MobiDB-lite"/>
    </source>
</evidence>
<keyword evidence="4" id="KW-1185">Reference proteome</keyword>
<dbReference type="EMBL" id="CDMY01000759">
    <property type="protein sequence ID" value="CEM32617.1"/>
    <property type="molecule type" value="Genomic_DNA"/>
</dbReference>
<feature type="signal peptide" evidence="2">
    <location>
        <begin position="1"/>
        <end position="18"/>
    </location>
</feature>
<feature type="region of interest" description="Disordered" evidence="1">
    <location>
        <begin position="30"/>
        <end position="70"/>
    </location>
</feature>
<dbReference type="Proteomes" id="UP000041254">
    <property type="component" value="Unassembled WGS sequence"/>
</dbReference>
<evidence type="ECO:0000256" key="2">
    <source>
        <dbReference type="SAM" id="SignalP"/>
    </source>
</evidence>
<sequence length="269" mass="29859">MKLQILLCLVGLAAVCGAAPSNTNTTATVADPSAADAATNETSVSTTETDLDTAPLDNNVADGEDGGSRRLQDDEQVFREVVSHEGVRRCDQSALIEKGEAIGRQRAAEWGDEWRLESVEIVGDPEPTTTRGTGDTPSSCSISGTVEIRLVTWRKIGVINKCHEPIRIIVHYKPRSGDWVCSDWYSVSPDNDKGYFPFQVDGEWEIYWHAQSTVSDATWHGYGDDIKECKGEGLDMEVAKLDEDLDYDGNFFLRLTCDRRRLRGRQLDR</sequence>
<gene>
    <name evidence="3" type="ORF">Vbra_18311</name>
</gene>
<dbReference type="VEuPathDB" id="CryptoDB:Vbra_18311"/>
<keyword evidence="2" id="KW-0732">Signal</keyword>
<evidence type="ECO:0000313" key="3">
    <source>
        <dbReference type="EMBL" id="CEM32617.1"/>
    </source>
</evidence>
<name>A0A0G4GQA1_VITBC</name>
<proteinExistence type="predicted"/>
<reference evidence="3 4" key="1">
    <citation type="submission" date="2014-11" db="EMBL/GenBank/DDBJ databases">
        <authorList>
            <person name="Zhu J."/>
            <person name="Qi W."/>
            <person name="Song R."/>
        </authorList>
    </citation>
    <scope>NUCLEOTIDE SEQUENCE [LARGE SCALE GENOMIC DNA]</scope>
</reference>
<protein>
    <submittedName>
        <fullName evidence="3">Uncharacterized protein</fullName>
    </submittedName>
</protein>